<reference evidence="1" key="1">
    <citation type="journal article" date="2014" name="Int. J. Syst. Evol. Microbiol.">
        <title>Complete genome sequence of Corynebacterium casei LMG S-19264T (=DSM 44701T), isolated from a smear-ripened cheese.</title>
        <authorList>
            <consortium name="US DOE Joint Genome Institute (JGI-PGF)"/>
            <person name="Walter F."/>
            <person name="Albersmeier A."/>
            <person name="Kalinowski J."/>
            <person name="Ruckert C."/>
        </authorList>
    </citation>
    <scope>NUCLEOTIDE SEQUENCE</scope>
    <source>
        <strain evidence="1">JCM 5069</strain>
    </source>
</reference>
<comment type="caution">
    <text evidence="1">The sequence shown here is derived from an EMBL/GenBank/DDBJ whole genome shotgun (WGS) entry which is preliminary data.</text>
</comment>
<gene>
    <name evidence="1" type="ORF">GCM10018793_58080</name>
</gene>
<keyword evidence="2" id="KW-1185">Reference proteome</keyword>
<proteinExistence type="predicted"/>
<organism evidence="1 2">
    <name type="scientific">Streptomyces sulfonofaciens</name>
    <dbReference type="NCBI Taxonomy" id="68272"/>
    <lineage>
        <taxon>Bacteria</taxon>
        <taxon>Bacillati</taxon>
        <taxon>Actinomycetota</taxon>
        <taxon>Actinomycetes</taxon>
        <taxon>Kitasatosporales</taxon>
        <taxon>Streptomycetaceae</taxon>
        <taxon>Streptomyces</taxon>
    </lineage>
</organism>
<protein>
    <submittedName>
        <fullName evidence="1">Uncharacterized protein</fullName>
    </submittedName>
</protein>
<sequence length="74" mass="8424">MATETRMGAKDRTYNLVSVLYHTLRESSTLETYITDAREAGDDELSGFLQEIQSQDRDRAQKAKRLLTGRLSQS</sequence>
<dbReference type="Proteomes" id="UP000603708">
    <property type="component" value="Unassembled WGS sequence"/>
</dbReference>
<dbReference type="EMBL" id="BNCD01000022">
    <property type="protein sequence ID" value="GHH86388.1"/>
    <property type="molecule type" value="Genomic_DNA"/>
</dbReference>
<accession>A0A919GLR3</accession>
<evidence type="ECO:0000313" key="2">
    <source>
        <dbReference type="Proteomes" id="UP000603708"/>
    </source>
</evidence>
<evidence type="ECO:0000313" key="1">
    <source>
        <dbReference type="EMBL" id="GHH86388.1"/>
    </source>
</evidence>
<reference evidence="1" key="2">
    <citation type="submission" date="2020-09" db="EMBL/GenBank/DDBJ databases">
        <authorList>
            <person name="Sun Q."/>
            <person name="Ohkuma M."/>
        </authorList>
    </citation>
    <scope>NUCLEOTIDE SEQUENCE</scope>
    <source>
        <strain evidence="1">JCM 5069</strain>
    </source>
</reference>
<dbReference type="AlphaFoldDB" id="A0A919GLR3"/>
<name>A0A919GLR3_9ACTN</name>
<dbReference type="RefSeq" id="WP_189937110.1">
    <property type="nucleotide sequence ID" value="NZ_BNCD01000022.1"/>
</dbReference>